<dbReference type="PIRSF" id="PIRSF031773">
    <property type="entry name" value="DevC"/>
    <property type="match status" value="1"/>
</dbReference>
<feature type="domain" description="ABC3 transporter permease C-terminal" evidence="8">
    <location>
        <begin position="298"/>
        <end position="411"/>
    </location>
</feature>
<dbReference type="GO" id="GO:0005886">
    <property type="term" value="C:plasma membrane"/>
    <property type="evidence" value="ECO:0007669"/>
    <property type="project" value="UniProtKB-SubCell"/>
</dbReference>
<evidence type="ECO:0000256" key="2">
    <source>
        <dbReference type="ARBA" id="ARBA00022448"/>
    </source>
</evidence>
<evidence type="ECO:0000256" key="6">
    <source>
        <dbReference type="ARBA" id="ARBA00023136"/>
    </source>
</evidence>
<dbReference type="OrthoDB" id="180999at2"/>
<keyword evidence="4 7" id="KW-0812">Transmembrane</keyword>
<dbReference type="Proteomes" id="UP000317093">
    <property type="component" value="Chromosome"/>
</dbReference>
<keyword evidence="10" id="KW-1185">Reference proteome</keyword>
<keyword evidence="2" id="KW-0813">Transport</keyword>
<evidence type="ECO:0000256" key="4">
    <source>
        <dbReference type="ARBA" id="ARBA00022692"/>
    </source>
</evidence>
<name>A0A518B4F1_9BACT</name>
<keyword evidence="6 7" id="KW-0472">Membrane</keyword>
<dbReference type="InterPro" id="IPR005891">
    <property type="entry name" value="DevC"/>
</dbReference>
<dbReference type="AlphaFoldDB" id="A0A518B4F1"/>
<sequence>MATSPTRRWIPRRTPLSMRNVTHQRVRSFTAIAGLCFAVVLVLLQLGFLGAVAITATNVYNRLAFDIALVSPEYEQFYNPSSFPRSRLWQAKSIAGVVDAKPLWTTMGLWRCPPKPLDPSSTSLFDRIPVVSKPPRGVIRRGLCIIGVDLDENPFRGKLGKAIDAAASRLRVRRTVILDRLSHPDFGWAVRNEFNGWELNNQEVSIVDGYELGSGFAADGSVICSEENFVRFEPMANELEVNIGLVSLADSGADIEELVEEMNRRLPPDVIALTRDQLDDRERYYWVRNTATGDLFGFGVFVALCVGCVVIYQVLSADVISRLPEYATLKAIGYSNLYLTSVILKQATIYAIASCIPAVAIAAVLYQITAALANIPMELTWQNILFVFLASLTTCMGSALLTVRRVRTADPAELFR</sequence>
<feature type="transmembrane region" description="Helical" evidence="7">
    <location>
        <begin position="347"/>
        <end position="368"/>
    </location>
</feature>
<evidence type="ECO:0000256" key="5">
    <source>
        <dbReference type="ARBA" id="ARBA00022989"/>
    </source>
</evidence>
<organism evidence="9 10">
    <name type="scientific">Kolteria novifilia</name>
    <dbReference type="NCBI Taxonomy" id="2527975"/>
    <lineage>
        <taxon>Bacteria</taxon>
        <taxon>Pseudomonadati</taxon>
        <taxon>Planctomycetota</taxon>
        <taxon>Planctomycetia</taxon>
        <taxon>Kolteriales</taxon>
        <taxon>Kolteriaceae</taxon>
        <taxon>Kolteria</taxon>
    </lineage>
</organism>
<evidence type="ECO:0000313" key="9">
    <source>
        <dbReference type="EMBL" id="QDU61847.1"/>
    </source>
</evidence>
<evidence type="ECO:0000259" key="8">
    <source>
        <dbReference type="Pfam" id="PF02687"/>
    </source>
</evidence>
<dbReference type="PANTHER" id="PTHR43738">
    <property type="entry name" value="ABC TRANSPORTER, MEMBRANE PROTEIN"/>
    <property type="match status" value="1"/>
</dbReference>
<keyword evidence="5 7" id="KW-1133">Transmembrane helix</keyword>
<gene>
    <name evidence="9" type="ORF">Pan216_27120</name>
</gene>
<feature type="transmembrane region" description="Helical" evidence="7">
    <location>
        <begin position="295"/>
        <end position="315"/>
    </location>
</feature>
<evidence type="ECO:0000256" key="7">
    <source>
        <dbReference type="SAM" id="Phobius"/>
    </source>
</evidence>
<proteinExistence type="predicted"/>
<evidence type="ECO:0000256" key="1">
    <source>
        <dbReference type="ARBA" id="ARBA00004651"/>
    </source>
</evidence>
<dbReference type="InterPro" id="IPR003838">
    <property type="entry name" value="ABC3_permease_C"/>
</dbReference>
<feature type="transmembrane region" description="Helical" evidence="7">
    <location>
        <begin position="380"/>
        <end position="403"/>
    </location>
</feature>
<keyword evidence="3" id="KW-1003">Cell membrane</keyword>
<dbReference type="EMBL" id="CP036279">
    <property type="protein sequence ID" value="QDU61847.1"/>
    <property type="molecule type" value="Genomic_DNA"/>
</dbReference>
<dbReference type="Pfam" id="PF02687">
    <property type="entry name" value="FtsX"/>
    <property type="match status" value="1"/>
</dbReference>
<protein>
    <submittedName>
        <fullName evidence="9">FtsX-like permease family protein</fullName>
    </submittedName>
</protein>
<evidence type="ECO:0000256" key="3">
    <source>
        <dbReference type="ARBA" id="ARBA00022475"/>
    </source>
</evidence>
<accession>A0A518B4F1</accession>
<dbReference type="KEGG" id="knv:Pan216_27120"/>
<comment type="subcellular location">
    <subcellularLocation>
        <location evidence="1">Cell membrane</location>
        <topology evidence="1">Multi-pass membrane protein</topology>
    </subcellularLocation>
</comment>
<dbReference type="InterPro" id="IPR051125">
    <property type="entry name" value="ABC-4/HrtB_transporter"/>
</dbReference>
<dbReference type="PANTHER" id="PTHR43738:SF1">
    <property type="entry name" value="HEMIN TRANSPORT SYSTEM PERMEASE PROTEIN HRTB-RELATED"/>
    <property type="match status" value="1"/>
</dbReference>
<reference evidence="9 10" key="1">
    <citation type="submission" date="2019-02" db="EMBL/GenBank/DDBJ databases">
        <title>Deep-cultivation of Planctomycetes and their phenomic and genomic characterization uncovers novel biology.</title>
        <authorList>
            <person name="Wiegand S."/>
            <person name="Jogler M."/>
            <person name="Boedeker C."/>
            <person name="Pinto D."/>
            <person name="Vollmers J."/>
            <person name="Rivas-Marin E."/>
            <person name="Kohn T."/>
            <person name="Peeters S.H."/>
            <person name="Heuer A."/>
            <person name="Rast P."/>
            <person name="Oberbeckmann S."/>
            <person name="Bunk B."/>
            <person name="Jeske O."/>
            <person name="Meyerdierks A."/>
            <person name="Storesund J.E."/>
            <person name="Kallscheuer N."/>
            <person name="Luecker S."/>
            <person name="Lage O.M."/>
            <person name="Pohl T."/>
            <person name="Merkel B.J."/>
            <person name="Hornburger P."/>
            <person name="Mueller R.-W."/>
            <person name="Bruemmer F."/>
            <person name="Labrenz M."/>
            <person name="Spormann A.M."/>
            <person name="Op den Camp H."/>
            <person name="Overmann J."/>
            <person name="Amann R."/>
            <person name="Jetten M.S.M."/>
            <person name="Mascher T."/>
            <person name="Medema M.H."/>
            <person name="Devos D.P."/>
            <person name="Kaster A.-K."/>
            <person name="Ovreas L."/>
            <person name="Rohde M."/>
            <person name="Galperin M.Y."/>
            <person name="Jogler C."/>
        </authorList>
    </citation>
    <scope>NUCLEOTIDE SEQUENCE [LARGE SCALE GENOMIC DNA]</scope>
    <source>
        <strain evidence="9 10">Pan216</strain>
    </source>
</reference>
<evidence type="ECO:0000313" key="10">
    <source>
        <dbReference type="Proteomes" id="UP000317093"/>
    </source>
</evidence>